<evidence type="ECO:0000256" key="1">
    <source>
        <dbReference type="SAM" id="MobiDB-lite"/>
    </source>
</evidence>
<reference evidence="2" key="1">
    <citation type="submission" date="2020-11" db="EMBL/GenBank/DDBJ databases">
        <authorList>
            <consortium name="DOE Joint Genome Institute"/>
            <person name="Ahrendt S."/>
            <person name="Riley R."/>
            <person name="Andreopoulos W."/>
            <person name="Labutti K."/>
            <person name="Pangilinan J."/>
            <person name="Ruiz-Duenas F.J."/>
            <person name="Barrasa J.M."/>
            <person name="Sanchez-Garcia M."/>
            <person name="Camarero S."/>
            <person name="Miyauchi S."/>
            <person name="Serrano A."/>
            <person name="Linde D."/>
            <person name="Babiker R."/>
            <person name="Drula E."/>
            <person name="Ayuso-Fernandez I."/>
            <person name="Pacheco R."/>
            <person name="Padilla G."/>
            <person name="Ferreira P."/>
            <person name="Barriuso J."/>
            <person name="Kellner H."/>
            <person name="Castanera R."/>
            <person name="Alfaro M."/>
            <person name="Ramirez L."/>
            <person name="Pisabarro A.G."/>
            <person name="Kuo A."/>
            <person name="Tritt A."/>
            <person name="Lipzen A."/>
            <person name="He G."/>
            <person name="Yan M."/>
            <person name="Ng V."/>
            <person name="Cullen D."/>
            <person name="Martin F."/>
            <person name="Rosso M.-N."/>
            <person name="Henrissat B."/>
            <person name="Hibbett D."/>
            <person name="Martinez A.T."/>
            <person name="Grigoriev I.V."/>
        </authorList>
    </citation>
    <scope>NUCLEOTIDE SEQUENCE</scope>
    <source>
        <strain evidence="2">CIRM-BRFM 674</strain>
    </source>
</reference>
<dbReference type="Proteomes" id="UP000807469">
    <property type="component" value="Unassembled WGS sequence"/>
</dbReference>
<dbReference type="AlphaFoldDB" id="A0A9P5YVR2"/>
<feature type="compositionally biased region" description="Basic residues" evidence="1">
    <location>
        <begin position="130"/>
        <end position="140"/>
    </location>
</feature>
<comment type="caution">
    <text evidence="2">The sequence shown here is derived from an EMBL/GenBank/DDBJ whole genome shotgun (WGS) entry which is preliminary data.</text>
</comment>
<dbReference type="OrthoDB" id="2596481at2759"/>
<feature type="region of interest" description="Disordered" evidence="1">
    <location>
        <begin position="124"/>
        <end position="192"/>
    </location>
</feature>
<dbReference type="EMBL" id="MU155298">
    <property type="protein sequence ID" value="KAF9476344.1"/>
    <property type="molecule type" value="Genomic_DNA"/>
</dbReference>
<sequence length="353" mass="38045">MAISTSTSASLTSPTLSAASLSSYDVLSDRSRAGSIVFQPLHLASDDSDDEIVWCRTSDGIISSTPSNDADDSVDSDDEFVVLSRPDSSLVSQAGLSTPDEGESCYEPYTPIVTKSLEDHMNRLNLSPKKSTKKKAKKMKTVAAKSGTSPSSSTKEKKAKKKKNATSAAASELASNAYPSPAPSPKANKQKKVVIPASPVVDTSVTIHTGLGSRAIVDDLSDRQSVISCNESETSPTLYEEASTFISSFLSNPDAKNSSVYRLTLLQSIIIELGLATATLPRSLKAAKAFLKSRVFLNIREYIAVREQGPEALQRALYPNKSALIKDIRRNPTPLKWVKQHGLQVLLVGWMQH</sequence>
<organism evidence="2 3">
    <name type="scientific">Pholiota conissans</name>
    <dbReference type="NCBI Taxonomy" id="109636"/>
    <lineage>
        <taxon>Eukaryota</taxon>
        <taxon>Fungi</taxon>
        <taxon>Dikarya</taxon>
        <taxon>Basidiomycota</taxon>
        <taxon>Agaricomycotina</taxon>
        <taxon>Agaricomycetes</taxon>
        <taxon>Agaricomycetidae</taxon>
        <taxon>Agaricales</taxon>
        <taxon>Agaricineae</taxon>
        <taxon>Strophariaceae</taxon>
        <taxon>Pholiota</taxon>
    </lineage>
</organism>
<gene>
    <name evidence="2" type="ORF">BDN70DRAFT_179937</name>
</gene>
<feature type="compositionally biased region" description="Low complexity" evidence="1">
    <location>
        <begin position="165"/>
        <end position="179"/>
    </location>
</feature>
<accession>A0A9P5YVR2</accession>
<proteinExistence type="predicted"/>
<feature type="compositionally biased region" description="Low complexity" evidence="1">
    <location>
        <begin position="141"/>
        <end position="153"/>
    </location>
</feature>
<feature type="region of interest" description="Disordered" evidence="1">
    <location>
        <begin position="88"/>
        <end position="107"/>
    </location>
</feature>
<protein>
    <submittedName>
        <fullName evidence="2">Uncharacterized protein</fullName>
    </submittedName>
</protein>
<name>A0A9P5YVR2_9AGAR</name>
<keyword evidence="3" id="KW-1185">Reference proteome</keyword>
<evidence type="ECO:0000313" key="2">
    <source>
        <dbReference type="EMBL" id="KAF9476344.1"/>
    </source>
</evidence>
<evidence type="ECO:0000313" key="3">
    <source>
        <dbReference type="Proteomes" id="UP000807469"/>
    </source>
</evidence>